<comment type="caution">
    <text evidence="2">The sequence shown here is derived from an EMBL/GenBank/DDBJ whole genome shotgun (WGS) entry which is preliminary data.</text>
</comment>
<dbReference type="SUPFAM" id="SSF52047">
    <property type="entry name" value="RNI-like"/>
    <property type="match status" value="1"/>
</dbReference>
<dbReference type="InterPro" id="IPR032675">
    <property type="entry name" value="LRR_dom_sf"/>
</dbReference>
<evidence type="ECO:0000313" key="2">
    <source>
        <dbReference type="EMBL" id="KAG0256770.1"/>
    </source>
</evidence>
<dbReference type="PANTHER" id="PTHR47679">
    <property type="entry name" value="PROTEIN TORNADO 1"/>
    <property type="match status" value="1"/>
</dbReference>
<evidence type="ECO:0000256" key="1">
    <source>
        <dbReference type="SAM" id="MobiDB-lite"/>
    </source>
</evidence>
<dbReference type="Gene3D" id="3.80.10.10">
    <property type="entry name" value="Ribonuclease Inhibitor"/>
    <property type="match status" value="1"/>
</dbReference>
<dbReference type="AlphaFoldDB" id="A0A9P6Q200"/>
<dbReference type="Proteomes" id="UP000726737">
    <property type="component" value="Unassembled WGS sequence"/>
</dbReference>
<name>A0A9P6Q200_9FUNG</name>
<accession>A0A9P6Q200</accession>
<reference evidence="2" key="1">
    <citation type="journal article" date="2020" name="Fungal Divers.">
        <title>Resolving the Mortierellaceae phylogeny through synthesis of multi-gene phylogenetics and phylogenomics.</title>
        <authorList>
            <person name="Vandepol N."/>
            <person name="Liber J."/>
            <person name="Desiro A."/>
            <person name="Na H."/>
            <person name="Kennedy M."/>
            <person name="Barry K."/>
            <person name="Grigoriev I.V."/>
            <person name="Miller A.N."/>
            <person name="O'Donnell K."/>
            <person name="Stajich J.E."/>
            <person name="Bonito G."/>
        </authorList>
    </citation>
    <scope>NUCLEOTIDE SEQUENCE</scope>
    <source>
        <strain evidence="2">KOD948</strain>
    </source>
</reference>
<dbReference type="PANTHER" id="PTHR47679:SF2">
    <property type="entry name" value="C-TERMINAL OF ROC (COR) DOMAIN-CONTAINING PROTEIN"/>
    <property type="match status" value="1"/>
</dbReference>
<dbReference type="EMBL" id="JAAAJA010000283">
    <property type="protein sequence ID" value="KAG0256770.1"/>
    <property type="molecule type" value="Genomic_DNA"/>
</dbReference>
<sequence length="988" mass="113494">MPLNLEMQPWKFKIINIVMYSFSLDPPRIPYYPNAVLKVFESDSLSSFGSNSNSPKSSLGITTFFASPISESYIGACNDDYDEEEGSVRRPRSPQRKSSNHLQETEFGKYLVDCSKNMTLQGRKSVAEYSSLYESFVEATMTGRDQQIESIKFKLDDMMASMIREMTTNQAQLLERDREAKALQESIAGMQTRMFRMQEEALNRLSAIQSRIQALITQNYELFEYPIPRLFIVLPKESGKWDKLNPFTRKFRLYFLCECGEHTRKKSSSNKMPHHIHLAKHEGYDIVQPTEFFMKYGPYLLTMMEMVKYGVVAAGVVVPALTQLTLLDGINEIKDMLSFSKENLEPLLNESMSYVKRHIDQDQPGVDFEGERELAEQEALEGADLRQLASFLNDADEARVLGNLFRTITGEGHVKWVCFDHYRDGYMELANKRFAEIVNANGGRFREDLGRVEIKLSTHLTAQEFYDALKRVKGVHELVIEITWDAIKWDIQQLCNVITESNVSILTVDGKNFHRPPSDLFHRKSRFDPFIHLLAKGKLQSFTIKNCPRFLDRISGATYQTLPTLRALHLDYGDVRMESYSAIHKIVNLLQRSPNLTEATVGCSDLDKMFTYLQEPIQHLPRLVSLKLIQEQGVKEVAVTFSETKTRHMDIKVKKKVPKLAYSGHVRRIKIGSKKPSIPDVRRILIANQNLTRLDLKTSENHFKYIFLIDSMMPKRCHPLLVVIAEPLIYSRPIKLEFWNATKVQPTDSVGKWIPWHNSMIHVQEWCRNLYNFEHVNKDAAVFLSLLAEMVCDADEVKLDLDLASLSDTGIRAMLKAMTYLKPKGCRMVCKEYREELAYCYDFDPACWSRLRVLEVSGKDIATWLHRPASGFQRESMPLLERLIVKGQGSHVAQSGELAEWLASMVSPKKSCRRLVTVTLKSVHFAHEDWRTVLGSIDYSSLETIILHACGIAEAFPGYRRRLDYTAADLYTNFEGGYNNKYKDIADE</sequence>
<organism evidence="2 3">
    <name type="scientific">Mortierella polycephala</name>
    <dbReference type="NCBI Taxonomy" id="41804"/>
    <lineage>
        <taxon>Eukaryota</taxon>
        <taxon>Fungi</taxon>
        <taxon>Fungi incertae sedis</taxon>
        <taxon>Mucoromycota</taxon>
        <taxon>Mortierellomycotina</taxon>
        <taxon>Mortierellomycetes</taxon>
        <taxon>Mortierellales</taxon>
        <taxon>Mortierellaceae</taxon>
        <taxon>Mortierella</taxon>
    </lineage>
</organism>
<feature type="region of interest" description="Disordered" evidence="1">
    <location>
        <begin position="81"/>
        <end position="102"/>
    </location>
</feature>
<feature type="compositionally biased region" description="Basic residues" evidence="1">
    <location>
        <begin position="89"/>
        <end position="99"/>
    </location>
</feature>
<gene>
    <name evidence="2" type="ORF">BG011_004318</name>
</gene>
<protein>
    <submittedName>
        <fullName evidence="2">Uncharacterized protein</fullName>
    </submittedName>
</protein>
<keyword evidence="3" id="KW-1185">Reference proteome</keyword>
<dbReference type="OrthoDB" id="546350at2759"/>
<evidence type="ECO:0000313" key="3">
    <source>
        <dbReference type="Proteomes" id="UP000726737"/>
    </source>
</evidence>
<proteinExistence type="predicted"/>